<reference evidence="1" key="1">
    <citation type="submission" date="2022-07" db="EMBL/GenBank/DDBJ databases">
        <authorList>
            <person name="Macas J."/>
            <person name="Novak P."/>
            <person name="Neumann P."/>
        </authorList>
    </citation>
    <scope>NUCLEOTIDE SEQUENCE</scope>
</reference>
<name>A0AAV0D9C7_9ASTE</name>
<organism evidence="1 2">
    <name type="scientific">Cuscuta epithymum</name>
    <dbReference type="NCBI Taxonomy" id="186058"/>
    <lineage>
        <taxon>Eukaryota</taxon>
        <taxon>Viridiplantae</taxon>
        <taxon>Streptophyta</taxon>
        <taxon>Embryophyta</taxon>
        <taxon>Tracheophyta</taxon>
        <taxon>Spermatophyta</taxon>
        <taxon>Magnoliopsida</taxon>
        <taxon>eudicotyledons</taxon>
        <taxon>Gunneridae</taxon>
        <taxon>Pentapetalae</taxon>
        <taxon>asterids</taxon>
        <taxon>lamiids</taxon>
        <taxon>Solanales</taxon>
        <taxon>Convolvulaceae</taxon>
        <taxon>Cuscuteae</taxon>
        <taxon>Cuscuta</taxon>
        <taxon>Cuscuta subgen. Cuscuta</taxon>
    </lineage>
</organism>
<evidence type="ECO:0000313" key="2">
    <source>
        <dbReference type="Proteomes" id="UP001152523"/>
    </source>
</evidence>
<dbReference type="EMBL" id="CAMAPF010000084">
    <property type="protein sequence ID" value="CAH9095273.1"/>
    <property type="molecule type" value="Genomic_DNA"/>
</dbReference>
<accession>A0AAV0D9C7</accession>
<gene>
    <name evidence="1" type="ORF">CEPIT_LOCUS13208</name>
</gene>
<comment type="caution">
    <text evidence="1">The sequence shown here is derived from an EMBL/GenBank/DDBJ whole genome shotgun (WGS) entry which is preliminary data.</text>
</comment>
<evidence type="ECO:0000313" key="1">
    <source>
        <dbReference type="EMBL" id="CAH9095273.1"/>
    </source>
</evidence>
<dbReference type="AlphaFoldDB" id="A0AAV0D9C7"/>
<dbReference type="Proteomes" id="UP001152523">
    <property type="component" value="Unassembled WGS sequence"/>
</dbReference>
<protein>
    <submittedName>
        <fullName evidence="1">Uncharacterized protein</fullName>
    </submittedName>
</protein>
<sequence length="127" mass="14429">MGESITRAKDAVEKALKRVNLNSLNWPFYRRDDELLKMELAVELTWMKCFLINSQRTDHGRMVAPVWCPAIERLAGNWVPSHLKNSPDDNKRLGDLCTQFASLRQKIQPFVITCQCHGPSSSSSPVS</sequence>
<proteinExistence type="predicted"/>
<keyword evidence="2" id="KW-1185">Reference proteome</keyword>